<protein>
    <recommendedName>
        <fullName evidence="3">Ribbon-helix-helix protein CopG domain-containing protein</fullName>
    </recommendedName>
</protein>
<comment type="caution">
    <text evidence="1">The sequence shown here is derived from an EMBL/GenBank/DDBJ whole genome shotgun (WGS) entry which is preliminary data.</text>
</comment>
<proteinExistence type="predicted"/>
<reference evidence="1 2" key="1">
    <citation type="submission" date="2023-07" db="EMBL/GenBank/DDBJ databases">
        <title>Novel species of Thermanaerothrix with wide hydrolytic capabilities.</title>
        <authorList>
            <person name="Zayulina K.S."/>
            <person name="Podosokorskaya O.A."/>
            <person name="Elcheninov A.G."/>
        </authorList>
    </citation>
    <scope>NUCLEOTIDE SEQUENCE [LARGE SCALE GENOMIC DNA]</scope>
    <source>
        <strain evidence="1 2">4228-RoL</strain>
    </source>
</reference>
<dbReference type="Proteomes" id="UP001254165">
    <property type="component" value="Unassembled WGS sequence"/>
</dbReference>
<organism evidence="1 2">
    <name type="scientific">Thermanaerothrix solaris</name>
    <dbReference type="NCBI Taxonomy" id="3058434"/>
    <lineage>
        <taxon>Bacteria</taxon>
        <taxon>Bacillati</taxon>
        <taxon>Chloroflexota</taxon>
        <taxon>Anaerolineae</taxon>
        <taxon>Anaerolineales</taxon>
        <taxon>Anaerolineaceae</taxon>
        <taxon>Thermanaerothrix</taxon>
    </lineage>
</organism>
<evidence type="ECO:0008006" key="3">
    <source>
        <dbReference type="Google" id="ProtNLM"/>
    </source>
</evidence>
<accession>A0ABU3NSU2</accession>
<dbReference type="RefSeq" id="WP_315626197.1">
    <property type="nucleotide sequence ID" value="NZ_JAUHMF010000005.1"/>
</dbReference>
<name>A0ABU3NSU2_9CHLR</name>
<evidence type="ECO:0000313" key="1">
    <source>
        <dbReference type="EMBL" id="MDT8899470.1"/>
    </source>
</evidence>
<gene>
    <name evidence="1" type="ORF">QYE77_14490</name>
</gene>
<sequence length="93" mass="11393">MERYQVLLEPEQRKRLERIARRQRRTLASVLRQALDVGLDALERQTDVWERREQILAKWRKEQADLPRIETDLIQEARQERDADMERVWRGEP</sequence>
<keyword evidence="2" id="KW-1185">Reference proteome</keyword>
<evidence type="ECO:0000313" key="2">
    <source>
        <dbReference type="Proteomes" id="UP001254165"/>
    </source>
</evidence>
<dbReference type="EMBL" id="JAUHMF010000005">
    <property type="protein sequence ID" value="MDT8899470.1"/>
    <property type="molecule type" value="Genomic_DNA"/>
</dbReference>